<evidence type="ECO:0000256" key="7">
    <source>
        <dbReference type="ARBA" id="ARBA00022989"/>
    </source>
</evidence>
<dbReference type="RefSeq" id="WP_077463293.1">
    <property type="nucleotide sequence ID" value="NZ_MLAA01000025.1"/>
</dbReference>
<comment type="similarity">
    <text evidence="12">Belongs to the phospholipase D family. Cardiolipin synthase subfamily. ClsA sub-subfamily.</text>
</comment>
<evidence type="ECO:0000256" key="5">
    <source>
        <dbReference type="ARBA" id="ARBA00022692"/>
    </source>
</evidence>
<keyword evidence="8 12" id="KW-0443">Lipid metabolism</keyword>
<evidence type="ECO:0000313" key="14">
    <source>
        <dbReference type="EMBL" id="OOF69570.1"/>
    </source>
</evidence>
<name>A0ABX3KX22_9PAST</name>
<dbReference type="HAMAP" id="MF_00190">
    <property type="entry name" value="Cardiolipin_synth_ClsA"/>
    <property type="match status" value="1"/>
</dbReference>
<feature type="domain" description="PLD phosphodiesterase" evidence="13">
    <location>
        <begin position="398"/>
        <end position="425"/>
    </location>
</feature>
<gene>
    <name evidence="12" type="primary">clsA</name>
    <name evidence="14" type="ORF">BKG89_06075</name>
</gene>
<keyword evidence="15" id="KW-1185">Reference proteome</keyword>
<evidence type="ECO:0000256" key="10">
    <source>
        <dbReference type="ARBA" id="ARBA00023209"/>
    </source>
</evidence>
<keyword evidence="3 12" id="KW-0444">Lipid biosynthesis</keyword>
<evidence type="ECO:0000256" key="2">
    <source>
        <dbReference type="ARBA" id="ARBA00022475"/>
    </source>
</evidence>
<evidence type="ECO:0000256" key="11">
    <source>
        <dbReference type="ARBA" id="ARBA00023264"/>
    </source>
</evidence>
<feature type="transmembrane region" description="Helical" evidence="12">
    <location>
        <begin position="6"/>
        <end position="28"/>
    </location>
</feature>
<protein>
    <recommendedName>
        <fullName evidence="12">Cardiolipin synthase A</fullName>
        <shortName evidence="12">CL synthase</shortName>
        <ecNumber evidence="12">2.7.8.-</ecNumber>
    </recommendedName>
</protein>
<dbReference type="PROSITE" id="PS50035">
    <property type="entry name" value="PLD"/>
    <property type="match status" value="2"/>
</dbReference>
<feature type="active site" evidence="12">
    <location>
        <position position="403"/>
    </location>
</feature>
<dbReference type="Pfam" id="PF13396">
    <property type="entry name" value="PLDc_N"/>
    <property type="match status" value="1"/>
</dbReference>
<keyword evidence="2 12" id="KW-1003">Cell membrane</keyword>
<evidence type="ECO:0000256" key="1">
    <source>
        <dbReference type="ARBA" id="ARBA00004651"/>
    </source>
</evidence>
<keyword evidence="11 12" id="KW-1208">Phospholipid metabolism</keyword>
<organism evidence="14 15">
    <name type="scientific">Rodentibacter caecimuris</name>
    <dbReference type="NCBI Taxonomy" id="1796644"/>
    <lineage>
        <taxon>Bacteria</taxon>
        <taxon>Pseudomonadati</taxon>
        <taxon>Pseudomonadota</taxon>
        <taxon>Gammaproteobacteria</taxon>
        <taxon>Pasteurellales</taxon>
        <taxon>Pasteurellaceae</taxon>
        <taxon>Rodentibacter</taxon>
    </lineage>
</organism>
<dbReference type="CDD" id="cd09152">
    <property type="entry name" value="PLDc_EcCLS_like_1"/>
    <property type="match status" value="1"/>
</dbReference>
<dbReference type="NCBIfam" id="TIGR04265">
    <property type="entry name" value="bac_cardiolipin"/>
    <property type="match status" value="1"/>
</dbReference>
<keyword evidence="10 12" id="KW-0594">Phospholipid biosynthesis</keyword>
<comment type="caution">
    <text evidence="14">The sequence shown here is derived from an EMBL/GenBank/DDBJ whole genome shotgun (WGS) entry which is preliminary data.</text>
</comment>
<accession>A0ABX3KX22</accession>
<dbReference type="InterPro" id="IPR027379">
    <property type="entry name" value="CLS_N"/>
</dbReference>
<proteinExistence type="inferred from homology"/>
<comment type="catalytic activity">
    <reaction evidence="12">
        <text>2 a 1,2-diacyl-sn-glycero-3-phospho-(1'-sn-glycerol) = a cardiolipin + glycerol</text>
        <dbReference type="Rhea" id="RHEA:31451"/>
        <dbReference type="ChEBI" id="CHEBI:17754"/>
        <dbReference type="ChEBI" id="CHEBI:62237"/>
        <dbReference type="ChEBI" id="CHEBI:64716"/>
    </reaction>
</comment>
<comment type="function">
    <text evidence="12">Catalyzes the reversible phosphatidyl group transfer from one phosphatidylglycerol molecule to another to form cardiolipin (CL) (diphosphatidylglycerol) and glycerol.</text>
</comment>
<dbReference type="InterPro" id="IPR001736">
    <property type="entry name" value="PLipase_D/transphosphatidylase"/>
</dbReference>
<dbReference type="SUPFAM" id="SSF56024">
    <property type="entry name" value="Phospholipase D/nuclease"/>
    <property type="match status" value="2"/>
</dbReference>
<dbReference type="EC" id="2.7.8.-" evidence="12"/>
<feature type="domain" description="PLD phosphodiesterase" evidence="13">
    <location>
        <begin position="218"/>
        <end position="245"/>
    </location>
</feature>
<dbReference type="Proteomes" id="UP000188820">
    <property type="component" value="Unassembled WGS sequence"/>
</dbReference>
<feature type="active site" evidence="12">
    <location>
        <position position="223"/>
    </location>
</feature>
<keyword evidence="9 12" id="KW-0472">Membrane</keyword>
<dbReference type="SMART" id="SM00155">
    <property type="entry name" value="PLDc"/>
    <property type="match status" value="2"/>
</dbReference>
<evidence type="ECO:0000256" key="4">
    <source>
        <dbReference type="ARBA" id="ARBA00022679"/>
    </source>
</evidence>
<feature type="transmembrane region" description="Helical" evidence="12">
    <location>
        <begin position="40"/>
        <end position="58"/>
    </location>
</feature>
<evidence type="ECO:0000259" key="13">
    <source>
        <dbReference type="PROSITE" id="PS50035"/>
    </source>
</evidence>
<dbReference type="PANTHER" id="PTHR21248">
    <property type="entry name" value="CARDIOLIPIN SYNTHASE"/>
    <property type="match status" value="1"/>
</dbReference>
<keyword evidence="6" id="KW-0677">Repeat</keyword>
<evidence type="ECO:0000256" key="8">
    <source>
        <dbReference type="ARBA" id="ARBA00023098"/>
    </source>
</evidence>
<dbReference type="CDD" id="cd09158">
    <property type="entry name" value="PLDc_EcCLS_like_2"/>
    <property type="match status" value="1"/>
</dbReference>
<feature type="active site" evidence="12">
    <location>
        <position position="405"/>
    </location>
</feature>
<evidence type="ECO:0000256" key="9">
    <source>
        <dbReference type="ARBA" id="ARBA00023136"/>
    </source>
</evidence>
<reference evidence="14 15" key="1">
    <citation type="submission" date="2016-10" db="EMBL/GenBank/DDBJ databases">
        <title>Rodentibacter gen. nov. and new species.</title>
        <authorList>
            <person name="Christensen H."/>
        </authorList>
    </citation>
    <scope>NUCLEOTIDE SEQUENCE [LARGE SCALE GENOMIC DNA]</scope>
    <source>
        <strain evidence="14 15">1998236014</strain>
    </source>
</reference>
<keyword evidence="7 12" id="KW-1133">Transmembrane helix</keyword>
<evidence type="ECO:0000256" key="3">
    <source>
        <dbReference type="ARBA" id="ARBA00022516"/>
    </source>
</evidence>
<evidence type="ECO:0000256" key="6">
    <source>
        <dbReference type="ARBA" id="ARBA00022737"/>
    </source>
</evidence>
<dbReference type="EMBL" id="MLAA01000025">
    <property type="protein sequence ID" value="OOF69570.1"/>
    <property type="molecule type" value="Genomic_DNA"/>
</dbReference>
<dbReference type="Pfam" id="PF13091">
    <property type="entry name" value="PLDc_2"/>
    <property type="match status" value="2"/>
</dbReference>
<feature type="active site" evidence="12">
    <location>
        <position position="410"/>
    </location>
</feature>
<keyword evidence="5 12" id="KW-0812">Transmembrane</keyword>
<dbReference type="InterPro" id="IPR030840">
    <property type="entry name" value="CL_synthase_A"/>
</dbReference>
<keyword evidence="4 12" id="KW-0808">Transferase</keyword>
<dbReference type="InterPro" id="IPR025202">
    <property type="entry name" value="PLD-like_dom"/>
</dbReference>
<dbReference type="PANTHER" id="PTHR21248:SF22">
    <property type="entry name" value="PHOSPHOLIPASE D"/>
    <property type="match status" value="1"/>
</dbReference>
<comment type="subcellular location">
    <subcellularLocation>
        <location evidence="1 12">Cell membrane</location>
        <topology evidence="1 12">Multi-pass membrane protein</topology>
    </subcellularLocation>
</comment>
<evidence type="ECO:0000256" key="12">
    <source>
        <dbReference type="HAMAP-Rule" id="MF_00190"/>
    </source>
</evidence>
<dbReference type="Gene3D" id="3.30.870.10">
    <property type="entry name" value="Endonuclease Chain A"/>
    <property type="match status" value="2"/>
</dbReference>
<dbReference type="InterPro" id="IPR022924">
    <property type="entry name" value="Cardiolipin_synthase"/>
</dbReference>
<feature type="active site" evidence="12">
    <location>
        <position position="225"/>
    </location>
</feature>
<sequence length="485" mass="55489">MNLEQIILVYVIPVLVWILTIFTTLRLLVKKQSVSATLSWLMIIYIFPLIGILAYLIFGEIKLGSRRAKSFRDLQPKYRAWLNELSKQRDLINTQNLHYQALFDLTKQRLGIPCIQGNELHILDTPHSIIQSILADINQARHSINMVFYIWSNQGMVQDVSAALIQARRRGVSVRILLDSVGSRAFLKSKDCKELRRQGIEIAEALHVNLFRLFFNRIDLRQHRKIIVLDNQIAYTGSMNMVDPQFFKQRSHVGNWVDIMVRINGPVSPVLNSLHAWDWEIESGQSLPLILPNSPLMPIEQNNTHSVQIVASGPAFPDDLMAQSLAIAIFSAQKSIVITSPYFVPSHNIAEALRIAALRGVEVSLIIPKKNDSLMVDWASRTFFEDLLSAGVKIYHFEAGLLHTKSVLIDNKLALVGTVNMDLRSFLLNFEVTMVVEDLAFSNEIAILHQNYLNNSSQLNEEKWKKRPFYHRIIERLFFLFSPLL</sequence>
<feature type="active site" evidence="12">
    <location>
        <position position="230"/>
    </location>
</feature>
<evidence type="ECO:0000313" key="15">
    <source>
        <dbReference type="Proteomes" id="UP000188820"/>
    </source>
</evidence>